<evidence type="ECO:0000256" key="3">
    <source>
        <dbReference type="ARBA" id="ARBA00022741"/>
    </source>
</evidence>
<dbReference type="EMBL" id="QFQB01000010">
    <property type="protein sequence ID" value="PZQ47710.1"/>
    <property type="molecule type" value="Genomic_DNA"/>
</dbReference>
<dbReference type="NCBIfam" id="TIGR02432">
    <property type="entry name" value="lysidine_TilS_N"/>
    <property type="match status" value="1"/>
</dbReference>
<organism evidence="8 9">
    <name type="scientific">Micavibrio aeruginosavorus</name>
    <dbReference type="NCBI Taxonomy" id="349221"/>
    <lineage>
        <taxon>Bacteria</taxon>
        <taxon>Pseudomonadati</taxon>
        <taxon>Bdellovibrionota</taxon>
        <taxon>Bdellovibrionia</taxon>
        <taxon>Bdellovibrionales</taxon>
        <taxon>Pseudobdellovibrionaceae</taxon>
        <taxon>Micavibrio</taxon>
    </lineage>
</organism>
<dbReference type="InterPro" id="IPR011063">
    <property type="entry name" value="TilS/TtcA_N"/>
</dbReference>
<dbReference type="Proteomes" id="UP000249417">
    <property type="component" value="Unassembled WGS sequence"/>
</dbReference>
<dbReference type="InterPro" id="IPR012795">
    <property type="entry name" value="tRNA_Ile_lys_synt_N"/>
</dbReference>
<evidence type="ECO:0000256" key="2">
    <source>
        <dbReference type="ARBA" id="ARBA00022694"/>
    </source>
</evidence>
<dbReference type="GO" id="GO:0032267">
    <property type="term" value="F:tRNA(Ile)-lysidine synthase activity"/>
    <property type="evidence" value="ECO:0007669"/>
    <property type="project" value="UniProtKB-EC"/>
</dbReference>
<dbReference type="EC" id="6.3.4.19" evidence="6"/>
<comment type="function">
    <text evidence="6">Ligates lysine onto the cytidine present at position 34 of the AUA codon-specific tRNA(Ile) that contains the anticodon CAU, in an ATP-dependent manner. Cytidine is converted to lysidine, thus changing the amino acid specificity of the tRNA from methionine to isoleucine.</text>
</comment>
<keyword evidence="6" id="KW-0963">Cytoplasm</keyword>
<evidence type="ECO:0000313" key="9">
    <source>
        <dbReference type="Proteomes" id="UP000249417"/>
    </source>
</evidence>
<keyword evidence="3 6" id="KW-0547">Nucleotide-binding</keyword>
<protein>
    <recommendedName>
        <fullName evidence="6">tRNA(Ile)-lysidine synthase</fullName>
        <ecNumber evidence="6">6.3.4.19</ecNumber>
    </recommendedName>
    <alternativeName>
        <fullName evidence="6">tRNA(Ile)-2-lysyl-cytidine synthase</fullName>
    </alternativeName>
    <alternativeName>
        <fullName evidence="6">tRNA(Ile)-lysidine synthetase</fullName>
    </alternativeName>
</protein>
<keyword evidence="1 6" id="KW-0436">Ligase</keyword>
<dbReference type="CDD" id="cd01992">
    <property type="entry name" value="TilS_N"/>
    <property type="match status" value="1"/>
</dbReference>
<comment type="caution">
    <text evidence="8">The sequence shown here is derived from an EMBL/GenBank/DDBJ whole genome shotgun (WGS) entry which is preliminary data.</text>
</comment>
<comment type="similarity">
    <text evidence="6">Belongs to the tRNA(Ile)-lysidine synthase family.</text>
</comment>
<dbReference type="AlphaFoldDB" id="A0A2W5Q8I1"/>
<evidence type="ECO:0000256" key="5">
    <source>
        <dbReference type="ARBA" id="ARBA00048539"/>
    </source>
</evidence>
<dbReference type="GO" id="GO:0005524">
    <property type="term" value="F:ATP binding"/>
    <property type="evidence" value="ECO:0007669"/>
    <property type="project" value="UniProtKB-UniRule"/>
</dbReference>
<comment type="domain">
    <text evidence="6">The N-terminal region contains the highly conserved SGGXDS motif, predicted to be a P-loop motif involved in ATP binding.</text>
</comment>
<dbReference type="InterPro" id="IPR014729">
    <property type="entry name" value="Rossmann-like_a/b/a_fold"/>
</dbReference>
<comment type="subcellular location">
    <subcellularLocation>
        <location evidence="6">Cytoplasm</location>
    </subcellularLocation>
</comment>
<reference evidence="8 9" key="1">
    <citation type="submission" date="2017-08" db="EMBL/GenBank/DDBJ databases">
        <title>Infants hospitalized years apart are colonized by the same room-sourced microbial strains.</title>
        <authorList>
            <person name="Brooks B."/>
            <person name="Olm M.R."/>
            <person name="Firek B.A."/>
            <person name="Baker R."/>
            <person name="Thomas B.C."/>
            <person name="Morowitz M.J."/>
            <person name="Banfield J.F."/>
        </authorList>
    </citation>
    <scope>NUCLEOTIDE SEQUENCE [LARGE SCALE GENOMIC DNA]</scope>
    <source>
        <strain evidence="8">S2_005_002_R2_29</strain>
    </source>
</reference>
<proteinExistence type="inferred from homology"/>
<accession>A0A2W5Q8I1</accession>
<dbReference type="SUPFAM" id="SSF52402">
    <property type="entry name" value="Adenine nucleotide alpha hydrolases-like"/>
    <property type="match status" value="1"/>
</dbReference>
<dbReference type="PANTHER" id="PTHR43033:SF1">
    <property type="entry name" value="TRNA(ILE)-LYSIDINE SYNTHASE-RELATED"/>
    <property type="match status" value="1"/>
</dbReference>
<name>A0A2W5Q8I1_9BACT</name>
<evidence type="ECO:0000256" key="1">
    <source>
        <dbReference type="ARBA" id="ARBA00022598"/>
    </source>
</evidence>
<keyword evidence="2 6" id="KW-0819">tRNA processing</keyword>
<evidence type="ECO:0000256" key="6">
    <source>
        <dbReference type="HAMAP-Rule" id="MF_01161"/>
    </source>
</evidence>
<keyword evidence="4 6" id="KW-0067">ATP-binding</keyword>
<evidence type="ECO:0000313" key="8">
    <source>
        <dbReference type="EMBL" id="PZQ47710.1"/>
    </source>
</evidence>
<dbReference type="PANTHER" id="PTHR43033">
    <property type="entry name" value="TRNA(ILE)-LYSIDINE SYNTHASE-RELATED"/>
    <property type="match status" value="1"/>
</dbReference>
<comment type="catalytic activity">
    <reaction evidence="5 6">
        <text>cytidine(34) in tRNA(Ile2) + L-lysine + ATP = lysidine(34) in tRNA(Ile2) + AMP + diphosphate + H(+)</text>
        <dbReference type="Rhea" id="RHEA:43744"/>
        <dbReference type="Rhea" id="RHEA-COMP:10625"/>
        <dbReference type="Rhea" id="RHEA-COMP:10670"/>
        <dbReference type="ChEBI" id="CHEBI:15378"/>
        <dbReference type="ChEBI" id="CHEBI:30616"/>
        <dbReference type="ChEBI" id="CHEBI:32551"/>
        <dbReference type="ChEBI" id="CHEBI:33019"/>
        <dbReference type="ChEBI" id="CHEBI:82748"/>
        <dbReference type="ChEBI" id="CHEBI:83665"/>
        <dbReference type="ChEBI" id="CHEBI:456215"/>
        <dbReference type="EC" id="6.3.4.19"/>
    </reaction>
</comment>
<sequence length="331" mass="37510">MSDLSETIALFDKSFDAVLRGDRPRSIAVAVSGGPDSMALLWMLSHRGQTDGFSILAYTVDHGLRAESAEEAAQVGEWVKSWHRVDHHILRWEGEKPDSRILEAARAARYGLMTDDMKRRDIAHLFVAHQQDDQAETFLIRLTKGSGLDGLAGMRPVSELNGVRLLRPLLDIPKSELLLLCQRNNIPYVNDPTNENTDYMRPRLRATQEVLEQEGLSAKRLATTARRLARAKAALEDLSHELFVRACVEEQEEGFLFDYRLLKGAQEELVLRVMQTAMDVLRPDADYAPRMERQEQLLERILRDGVFKSATLGGCLFALDRKNETLWIGKE</sequence>
<feature type="domain" description="tRNA(Ile)-lysidine/2-thiocytidine synthase N-terminal" evidence="7">
    <location>
        <begin position="27"/>
        <end position="206"/>
    </location>
</feature>
<dbReference type="Gene3D" id="3.40.50.620">
    <property type="entry name" value="HUPs"/>
    <property type="match status" value="1"/>
</dbReference>
<evidence type="ECO:0000256" key="4">
    <source>
        <dbReference type="ARBA" id="ARBA00022840"/>
    </source>
</evidence>
<feature type="binding site" evidence="6">
    <location>
        <begin position="32"/>
        <end position="37"/>
    </location>
    <ligand>
        <name>ATP</name>
        <dbReference type="ChEBI" id="CHEBI:30616"/>
    </ligand>
</feature>
<dbReference type="Pfam" id="PF01171">
    <property type="entry name" value="ATP_bind_3"/>
    <property type="match status" value="1"/>
</dbReference>
<dbReference type="HAMAP" id="MF_01161">
    <property type="entry name" value="tRNA_Ile_lys_synt"/>
    <property type="match status" value="1"/>
</dbReference>
<dbReference type="GO" id="GO:0006400">
    <property type="term" value="P:tRNA modification"/>
    <property type="evidence" value="ECO:0007669"/>
    <property type="project" value="UniProtKB-UniRule"/>
</dbReference>
<dbReference type="InterPro" id="IPR012094">
    <property type="entry name" value="tRNA_Ile_lys_synt"/>
</dbReference>
<evidence type="ECO:0000259" key="7">
    <source>
        <dbReference type="Pfam" id="PF01171"/>
    </source>
</evidence>
<dbReference type="GO" id="GO:0005737">
    <property type="term" value="C:cytoplasm"/>
    <property type="evidence" value="ECO:0007669"/>
    <property type="project" value="UniProtKB-SubCell"/>
</dbReference>
<gene>
    <name evidence="6 8" type="primary">tilS</name>
    <name evidence="8" type="ORF">DI551_02810</name>
</gene>